<gene>
    <name evidence="5" type="ORF">SAMN06297144_0104</name>
</gene>
<name>A0A285QAR4_9SPHN</name>
<organism evidence="5 6">
    <name type="scientific">Sphingomonas guangdongensis</name>
    <dbReference type="NCBI Taxonomy" id="1141890"/>
    <lineage>
        <taxon>Bacteria</taxon>
        <taxon>Pseudomonadati</taxon>
        <taxon>Pseudomonadota</taxon>
        <taxon>Alphaproteobacteria</taxon>
        <taxon>Sphingomonadales</taxon>
        <taxon>Sphingomonadaceae</taxon>
        <taxon>Sphingomonas</taxon>
    </lineage>
</organism>
<dbReference type="Proteomes" id="UP000219494">
    <property type="component" value="Unassembled WGS sequence"/>
</dbReference>
<dbReference type="PROSITE" id="PS50995">
    <property type="entry name" value="HTH_MARR_2"/>
    <property type="match status" value="1"/>
</dbReference>
<dbReference type="SMART" id="SM00347">
    <property type="entry name" value="HTH_MARR"/>
    <property type="match status" value="1"/>
</dbReference>
<dbReference type="EMBL" id="OBMI01000001">
    <property type="protein sequence ID" value="SOB78598.1"/>
    <property type="molecule type" value="Genomic_DNA"/>
</dbReference>
<dbReference type="GO" id="GO:0003700">
    <property type="term" value="F:DNA-binding transcription factor activity"/>
    <property type="evidence" value="ECO:0007669"/>
    <property type="project" value="InterPro"/>
</dbReference>
<keyword evidence="6" id="KW-1185">Reference proteome</keyword>
<dbReference type="InterPro" id="IPR036388">
    <property type="entry name" value="WH-like_DNA-bd_sf"/>
</dbReference>
<evidence type="ECO:0000313" key="5">
    <source>
        <dbReference type="EMBL" id="SOB78598.1"/>
    </source>
</evidence>
<dbReference type="SUPFAM" id="SSF46785">
    <property type="entry name" value="Winged helix' DNA-binding domain"/>
    <property type="match status" value="1"/>
</dbReference>
<dbReference type="GO" id="GO:0006950">
    <property type="term" value="P:response to stress"/>
    <property type="evidence" value="ECO:0007669"/>
    <property type="project" value="TreeGrafter"/>
</dbReference>
<proteinExistence type="predicted"/>
<dbReference type="RefSeq" id="WP_097062098.1">
    <property type="nucleotide sequence ID" value="NZ_OBMI01000001.1"/>
</dbReference>
<evidence type="ECO:0000313" key="6">
    <source>
        <dbReference type="Proteomes" id="UP000219494"/>
    </source>
</evidence>
<sequence length="142" mass="14684">MVDVATIPVFEQPVLNLIEQLRAIVRVSDARVSAAIAAERVSVAEWRLLSALHAAGAVPPSMLAETLGLTRGGTTRLIDRLRARRLVVRAGAGGTDRRYQTIALTGAGAVLVRHLAAGAAAAAALTDSEHAILCASLDSNAG</sequence>
<evidence type="ECO:0000259" key="4">
    <source>
        <dbReference type="PROSITE" id="PS50995"/>
    </source>
</evidence>
<dbReference type="GO" id="GO:0003677">
    <property type="term" value="F:DNA binding"/>
    <property type="evidence" value="ECO:0007669"/>
    <property type="project" value="UniProtKB-KW"/>
</dbReference>
<dbReference type="PANTHER" id="PTHR33164:SF64">
    <property type="entry name" value="TRANSCRIPTIONAL REGULATOR SLYA"/>
    <property type="match status" value="1"/>
</dbReference>
<dbReference type="InterPro" id="IPR036390">
    <property type="entry name" value="WH_DNA-bd_sf"/>
</dbReference>
<accession>A0A285QAR4</accession>
<dbReference type="Pfam" id="PF12802">
    <property type="entry name" value="MarR_2"/>
    <property type="match status" value="1"/>
</dbReference>
<reference evidence="5 6" key="1">
    <citation type="submission" date="2017-07" db="EMBL/GenBank/DDBJ databases">
        <authorList>
            <person name="Sun Z.S."/>
            <person name="Albrecht U."/>
            <person name="Echele G."/>
            <person name="Lee C.C."/>
        </authorList>
    </citation>
    <scope>NUCLEOTIDE SEQUENCE [LARGE SCALE GENOMIC DNA]</scope>
    <source>
        <strain evidence="5 6">CGMCC 1.12672</strain>
    </source>
</reference>
<dbReference type="InterPro" id="IPR039422">
    <property type="entry name" value="MarR/SlyA-like"/>
</dbReference>
<dbReference type="PANTHER" id="PTHR33164">
    <property type="entry name" value="TRANSCRIPTIONAL REGULATOR, MARR FAMILY"/>
    <property type="match status" value="1"/>
</dbReference>
<evidence type="ECO:0000256" key="2">
    <source>
        <dbReference type="ARBA" id="ARBA00023125"/>
    </source>
</evidence>
<evidence type="ECO:0000256" key="3">
    <source>
        <dbReference type="ARBA" id="ARBA00023163"/>
    </source>
</evidence>
<feature type="domain" description="HTH marR-type" evidence="4">
    <location>
        <begin position="11"/>
        <end position="142"/>
    </location>
</feature>
<keyword evidence="2 5" id="KW-0238">DNA-binding</keyword>
<keyword evidence="3" id="KW-0804">Transcription</keyword>
<dbReference type="InterPro" id="IPR000835">
    <property type="entry name" value="HTH_MarR-typ"/>
</dbReference>
<dbReference type="Gene3D" id="1.10.10.10">
    <property type="entry name" value="Winged helix-like DNA-binding domain superfamily/Winged helix DNA-binding domain"/>
    <property type="match status" value="1"/>
</dbReference>
<protein>
    <submittedName>
        <fullName evidence="5">DNA-binding transcriptional regulator, MarR family</fullName>
    </submittedName>
</protein>
<evidence type="ECO:0000256" key="1">
    <source>
        <dbReference type="ARBA" id="ARBA00023015"/>
    </source>
</evidence>
<keyword evidence="1" id="KW-0805">Transcription regulation</keyword>
<dbReference type="AlphaFoldDB" id="A0A285QAR4"/>